<feature type="compositionally biased region" description="Low complexity" evidence="1">
    <location>
        <begin position="85"/>
        <end position="116"/>
    </location>
</feature>
<reference evidence="2 3" key="1">
    <citation type="journal article" date="2021" name="Elife">
        <title>Chloroplast acquisition without the gene transfer in kleptoplastic sea slugs, Plakobranchus ocellatus.</title>
        <authorList>
            <person name="Maeda T."/>
            <person name="Takahashi S."/>
            <person name="Yoshida T."/>
            <person name="Shimamura S."/>
            <person name="Takaki Y."/>
            <person name="Nagai Y."/>
            <person name="Toyoda A."/>
            <person name="Suzuki Y."/>
            <person name="Arimoto A."/>
            <person name="Ishii H."/>
            <person name="Satoh N."/>
            <person name="Nishiyama T."/>
            <person name="Hasebe M."/>
            <person name="Maruyama T."/>
            <person name="Minagawa J."/>
            <person name="Obokata J."/>
            <person name="Shigenobu S."/>
        </authorList>
    </citation>
    <scope>NUCLEOTIDE SEQUENCE [LARGE SCALE GENOMIC DNA]</scope>
</reference>
<keyword evidence="3" id="KW-1185">Reference proteome</keyword>
<comment type="caution">
    <text evidence="2">The sequence shown here is derived from an EMBL/GenBank/DDBJ whole genome shotgun (WGS) entry which is preliminary data.</text>
</comment>
<evidence type="ECO:0000256" key="1">
    <source>
        <dbReference type="SAM" id="MobiDB-lite"/>
    </source>
</evidence>
<dbReference type="Proteomes" id="UP000735302">
    <property type="component" value="Unassembled WGS sequence"/>
</dbReference>
<gene>
    <name evidence="2" type="ORF">PoB_001208000</name>
</gene>
<proteinExistence type="predicted"/>
<sequence length="170" mass="18336">MDPGSSGDGLVPRSKTRLSALEAHRLINQWVDLDRKSNEDYDTDSSTASEPDLDLDLDSDSEYSEPAKKKQAVSVVGKGKGRGKGCSNRPTARPRSSASSTTSRSSSVPASTGSRSNVDTNDQWREVTDGQTNNAFRFHPKQTPGLSPTSDLNDQSSALDCFSKLIDQNV</sequence>
<feature type="compositionally biased region" description="Acidic residues" evidence="1">
    <location>
        <begin position="51"/>
        <end position="63"/>
    </location>
</feature>
<dbReference type="EMBL" id="BLXT01001423">
    <property type="protein sequence ID" value="GFN85574.1"/>
    <property type="molecule type" value="Genomic_DNA"/>
</dbReference>
<accession>A0AAV3YS35</accession>
<name>A0AAV3YS35_9GAST</name>
<dbReference type="AlphaFoldDB" id="A0AAV3YS35"/>
<evidence type="ECO:0000313" key="2">
    <source>
        <dbReference type="EMBL" id="GFN85574.1"/>
    </source>
</evidence>
<evidence type="ECO:0000313" key="3">
    <source>
        <dbReference type="Proteomes" id="UP000735302"/>
    </source>
</evidence>
<organism evidence="2 3">
    <name type="scientific">Plakobranchus ocellatus</name>
    <dbReference type="NCBI Taxonomy" id="259542"/>
    <lineage>
        <taxon>Eukaryota</taxon>
        <taxon>Metazoa</taxon>
        <taxon>Spiralia</taxon>
        <taxon>Lophotrochozoa</taxon>
        <taxon>Mollusca</taxon>
        <taxon>Gastropoda</taxon>
        <taxon>Heterobranchia</taxon>
        <taxon>Euthyneura</taxon>
        <taxon>Panpulmonata</taxon>
        <taxon>Sacoglossa</taxon>
        <taxon>Placobranchoidea</taxon>
        <taxon>Plakobranchidae</taxon>
        <taxon>Plakobranchus</taxon>
    </lineage>
</organism>
<protein>
    <submittedName>
        <fullName evidence="2">Uncharacterized protein</fullName>
    </submittedName>
</protein>
<feature type="region of interest" description="Disordered" evidence="1">
    <location>
        <begin position="29"/>
        <end position="154"/>
    </location>
</feature>
<feature type="compositionally biased region" description="Polar residues" evidence="1">
    <location>
        <begin position="144"/>
        <end position="154"/>
    </location>
</feature>